<keyword evidence="3" id="KW-1185">Reference proteome</keyword>
<dbReference type="EMBL" id="BPQM01000029">
    <property type="protein sequence ID" value="GJD78279.1"/>
    <property type="molecule type" value="Genomic_DNA"/>
</dbReference>
<evidence type="ECO:0008006" key="4">
    <source>
        <dbReference type="Google" id="ProtNLM"/>
    </source>
</evidence>
<evidence type="ECO:0000256" key="1">
    <source>
        <dbReference type="SAM" id="MobiDB-lite"/>
    </source>
</evidence>
<gene>
    <name evidence="2" type="ORF">NBEOAGPD_1493</name>
</gene>
<evidence type="ECO:0000313" key="2">
    <source>
        <dbReference type="EMBL" id="GJD78279.1"/>
    </source>
</evidence>
<organism evidence="2 3">
    <name type="scientific">Methylobacterium gregans</name>
    <dbReference type="NCBI Taxonomy" id="374424"/>
    <lineage>
        <taxon>Bacteria</taxon>
        <taxon>Pseudomonadati</taxon>
        <taxon>Pseudomonadota</taxon>
        <taxon>Alphaproteobacteria</taxon>
        <taxon>Hyphomicrobiales</taxon>
        <taxon>Methylobacteriaceae</taxon>
        <taxon>Methylobacterium</taxon>
    </lineage>
</organism>
<comment type="caution">
    <text evidence="2">The sequence shown here is derived from an EMBL/GenBank/DDBJ whole genome shotgun (WGS) entry which is preliminary data.</text>
</comment>
<dbReference type="Proteomes" id="UP001055108">
    <property type="component" value="Unassembled WGS sequence"/>
</dbReference>
<proteinExistence type="predicted"/>
<reference evidence="2" key="1">
    <citation type="journal article" date="2016" name="Front. Microbiol.">
        <title>Genome Sequence of the Piezophilic, Mesophilic Sulfate-Reducing Bacterium Desulfovibrio indicus J2T.</title>
        <authorList>
            <person name="Cao J."/>
            <person name="Maignien L."/>
            <person name="Shao Z."/>
            <person name="Alain K."/>
            <person name="Jebbar M."/>
        </authorList>
    </citation>
    <scope>NUCLEOTIDE SEQUENCE</scope>
    <source>
        <strain evidence="2">NBRC 103626</strain>
    </source>
</reference>
<reference evidence="2" key="2">
    <citation type="submission" date="2021-08" db="EMBL/GenBank/DDBJ databases">
        <authorList>
            <person name="Tani A."/>
            <person name="Ola A."/>
            <person name="Ogura Y."/>
            <person name="Katsura K."/>
            <person name="Hayashi T."/>
        </authorList>
    </citation>
    <scope>NUCLEOTIDE SEQUENCE</scope>
    <source>
        <strain evidence="2">NBRC 103626</strain>
    </source>
</reference>
<sequence>MRDVDARLGATVVALVQAARSLGPERLDDLLENVAGEIAVALLEEEARRTAWAGCPGNVVPFARGGVPGACPTPTDARDGSWNGTERPPEAISVDKSVPLPGVSPGPLTAADA</sequence>
<name>A0AA37HMJ8_9HYPH</name>
<evidence type="ECO:0000313" key="3">
    <source>
        <dbReference type="Proteomes" id="UP001055108"/>
    </source>
</evidence>
<accession>A0AA37HMJ8</accession>
<dbReference type="AlphaFoldDB" id="A0AA37HMJ8"/>
<feature type="region of interest" description="Disordered" evidence="1">
    <location>
        <begin position="71"/>
        <end position="113"/>
    </location>
</feature>
<protein>
    <recommendedName>
        <fullName evidence="4">Transposase</fullName>
    </recommendedName>
</protein>